<comment type="caution">
    <text evidence="2">The sequence shown here is derived from an EMBL/GenBank/DDBJ whole genome shotgun (WGS) entry which is preliminary data.</text>
</comment>
<dbReference type="Proteomes" id="UP000467840">
    <property type="component" value="Chromosome 12"/>
</dbReference>
<reference evidence="2 3" key="1">
    <citation type="journal article" date="2020" name="Mol. Plant">
        <title>The Chromosome-Based Rubber Tree Genome Provides New Insights into Spurge Genome Evolution and Rubber Biosynthesis.</title>
        <authorList>
            <person name="Liu J."/>
            <person name="Shi C."/>
            <person name="Shi C.C."/>
            <person name="Li W."/>
            <person name="Zhang Q.J."/>
            <person name="Zhang Y."/>
            <person name="Li K."/>
            <person name="Lu H.F."/>
            <person name="Shi C."/>
            <person name="Zhu S.T."/>
            <person name="Xiao Z.Y."/>
            <person name="Nan H."/>
            <person name="Yue Y."/>
            <person name="Zhu X.G."/>
            <person name="Wu Y."/>
            <person name="Hong X.N."/>
            <person name="Fan G.Y."/>
            <person name="Tong Y."/>
            <person name="Zhang D."/>
            <person name="Mao C.L."/>
            <person name="Liu Y.L."/>
            <person name="Hao S.J."/>
            <person name="Liu W.Q."/>
            <person name="Lv M.Q."/>
            <person name="Zhang H.B."/>
            <person name="Liu Y."/>
            <person name="Hu-Tang G.R."/>
            <person name="Wang J.P."/>
            <person name="Wang J.H."/>
            <person name="Sun Y.H."/>
            <person name="Ni S.B."/>
            <person name="Chen W.B."/>
            <person name="Zhang X.C."/>
            <person name="Jiao Y.N."/>
            <person name="Eichler E.E."/>
            <person name="Li G.H."/>
            <person name="Liu X."/>
            <person name="Gao L.Z."/>
        </authorList>
    </citation>
    <scope>NUCLEOTIDE SEQUENCE [LARGE SCALE GENOMIC DNA]</scope>
    <source>
        <strain evidence="3">cv. GT1</strain>
        <tissue evidence="2">Leaf</tissue>
    </source>
</reference>
<evidence type="ECO:0000313" key="3">
    <source>
        <dbReference type="Proteomes" id="UP000467840"/>
    </source>
</evidence>
<dbReference type="InterPro" id="IPR052674">
    <property type="entry name" value="SelWTH-like"/>
</dbReference>
<dbReference type="EMBL" id="JAAGAX010000018">
    <property type="protein sequence ID" value="KAF2283540.1"/>
    <property type="molecule type" value="Genomic_DNA"/>
</dbReference>
<feature type="domain" description="Myb/SANT-like" evidence="1">
    <location>
        <begin position="9"/>
        <end position="69"/>
    </location>
</feature>
<evidence type="ECO:0000313" key="2">
    <source>
        <dbReference type="EMBL" id="KAF2283540.1"/>
    </source>
</evidence>
<keyword evidence="3" id="KW-1185">Reference proteome</keyword>
<dbReference type="InterPro" id="IPR024752">
    <property type="entry name" value="Myb/SANT-like_dom"/>
</dbReference>
<proteinExistence type="predicted"/>
<sequence length="212" mass="24799">MSGRDHVVWTNEMDNVLINGMLEEDHKGNRPEGTWNTRAFDNMLQEKLEARKWMHTPINNYDKLYERYGDQRATSEYAESAREKVRRCEFNWANEVNDNNMNSPEPSLHSQGTFSRGSKRKASMMEMLERQYESKQCTSFKTRAIQVKNGLENAVPGINVLLNPDKPRRGCFEIWEEGGEKFISVLDMNRPFKPMKDLDMEKVISDIIDKIK</sequence>
<evidence type="ECO:0000259" key="1">
    <source>
        <dbReference type="Pfam" id="PF12776"/>
    </source>
</evidence>
<organism evidence="2 3">
    <name type="scientific">Hevea brasiliensis</name>
    <name type="common">Para rubber tree</name>
    <name type="synonym">Siphonia brasiliensis</name>
    <dbReference type="NCBI Taxonomy" id="3981"/>
    <lineage>
        <taxon>Eukaryota</taxon>
        <taxon>Viridiplantae</taxon>
        <taxon>Streptophyta</taxon>
        <taxon>Embryophyta</taxon>
        <taxon>Tracheophyta</taxon>
        <taxon>Spermatophyta</taxon>
        <taxon>Magnoliopsida</taxon>
        <taxon>eudicotyledons</taxon>
        <taxon>Gunneridae</taxon>
        <taxon>Pentapetalae</taxon>
        <taxon>rosids</taxon>
        <taxon>fabids</taxon>
        <taxon>Malpighiales</taxon>
        <taxon>Euphorbiaceae</taxon>
        <taxon>Crotonoideae</taxon>
        <taxon>Micrandreae</taxon>
        <taxon>Hevea</taxon>
    </lineage>
</organism>
<dbReference type="Pfam" id="PF12776">
    <property type="entry name" value="Myb_DNA-bind_3"/>
    <property type="match status" value="1"/>
</dbReference>
<dbReference type="PANTHER" id="PTHR33638:SF1">
    <property type="entry name" value="SELENOPROTEIN H"/>
    <property type="match status" value="1"/>
</dbReference>
<name>A0A6A6K443_HEVBR</name>
<dbReference type="PANTHER" id="PTHR33638">
    <property type="entry name" value="SELENOPROTEIN H"/>
    <property type="match status" value="1"/>
</dbReference>
<dbReference type="GO" id="GO:0005794">
    <property type="term" value="C:Golgi apparatus"/>
    <property type="evidence" value="ECO:0007669"/>
    <property type="project" value="TreeGrafter"/>
</dbReference>
<gene>
    <name evidence="2" type="ORF">GH714_011910</name>
</gene>
<accession>A0A6A6K443</accession>
<dbReference type="AlphaFoldDB" id="A0A6A6K443"/>
<protein>
    <recommendedName>
        <fullName evidence="1">Myb/SANT-like domain-containing protein</fullName>
    </recommendedName>
</protein>